<keyword evidence="10" id="KW-1185">Reference proteome</keyword>
<evidence type="ECO:0000256" key="2">
    <source>
        <dbReference type="ARBA" id="ARBA00002681"/>
    </source>
</evidence>
<evidence type="ECO:0000256" key="6">
    <source>
        <dbReference type="ARBA" id="ARBA00020337"/>
    </source>
</evidence>
<dbReference type="Proteomes" id="UP001206312">
    <property type="component" value="Unassembled WGS sequence"/>
</dbReference>
<reference evidence="9 10" key="1">
    <citation type="submission" date="2022-06" db="EMBL/GenBank/DDBJ databases">
        <authorList>
            <person name="Xuan X."/>
        </authorList>
    </citation>
    <scope>NUCLEOTIDE SEQUENCE [LARGE SCALE GENOMIC DNA]</scope>
    <source>
        <strain evidence="9 10">2V75</strain>
    </source>
</reference>
<dbReference type="InterPro" id="IPR005900">
    <property type="entry name" value="6-phosphogluconolactonase_DevB"/>
</dbReference>
<comment type="similarity">
    <text evidence="4 7">Belongs to the glucosamine/galactosamine-6-phosphate isomerase family. 6-phosphogluconolactonase subfamily.</text>
</comment>
<comment type="caution">
    <text evidence="9">The sequence shown here is derived from an EMBL/GenBank/DDBJ whole genome shotgun (WGS) entry which is preliminary data.</text>
</comment>
<evidence type="ECO:0000256" key="3">
    <source>
        <dbReference type="ARBA" id="ARBA00004961"/>
    </source>
</evidence>
<comment type="pathway">
    <text evidence="3 7">Carbohydrate degradation; pentose phosphate pathway; D-ribulose 5-phosphate from D-glucose 6-phosphate (oxidative stage): step 2/3.</text>
</comment>
<dbReference type="PANTHER" id="PTHR11054">
    <property type="entry name" value="6-PHOSPHOGLUCONOLACTONASE"/>
    <property type="match status" value="1"/>
</dbReference>
<organism evidence="9 10">
    <name type="scientific">Robiginitalea marina</name>
    <dbReference type="NCBI Taxonomy" id="2954105"/>
    <lineage>
        <taxon>Bacteria</taxon>
        <taxon>Pseudomonadati</taxon>
        <taxon>Bacteroidota</taxon>
        <taxon>Flavobacteriia</taxon>
        <taxon>Flavobacteriales</taxon>
        <taxon>Flavobacteriaceae</taxon>
        <taxon>Robiginitalea</taxon>
    </lineage>
</organism>
<dbReference type="NCBIfam" id="TIGR01198">
    <property type="entry name" value="pgl"/>
    <property type="match status" value="1"/>
</dbReference>
<dbReference type="RefSeq" id="WP_252742378.1">
    <property type="nucleotide sequence ID" value="NZ_JAMXIB010000017.1"/>
</dbReference>
<dbReference type="Pfam" id="PF01182">
    <property type="entry name" value="Glucosamine_iso"/>
    <property type="match status" value="1"/>
</dbReference>
<protein>
    <recommendedName>
        <fullName evidence="6 7">6-phosphogluconolactonase</fullName>
        <shortName evidence="7">6PGL</shortName>
        <ecNumber evidence="5 7">3.1.1.31</ecNumber>
    </recommendedName>
</protein>
<accession>A0ABT1B179</accession>
<dbReference type="GO" id="GO:0017057">
    <property type="term" value="F:6-phosphogluconolactonase activity"/>
    <property type="evidence" value="ECO:0007669"/>
    <property type="project" value="UniProtKB-EC"/>
</dbReference>
<evidence type="ECO:0000256" key="5">
    <source>
        <dbReference type="ARBA" id="ARBA00013198"/>
    </source>
</evidence>
<dbReference type="EMBL" id="JAMXIB010000017">
    <property type="protein sequence ID" value="MCO5726006.1"/>
    <property type="molecule type" value="Genomic_DNA"/>
</dbReference>
<comment type="catalytic activity">
    <reaction evidence="1 7">
        <text>6-phospho-D-glucono-1,5-lactone + H2O = 6-phospho-D-gluconate + H(+)</text>
        <dbReference type="Rhea" id="RHEA:12556"/>
        <dbReference type="ChEBI" id="CHEBI:15377"/>
        <dbReference type="ChEBI" id="CHEBI:15378"/>
        <dbReference type="ChEBI" id="CHEBI:57955"/>
        <dbReference type="ChEBI" id="CHEBI:58759"/>
        <dbReference type="EC" id="3.1.1.31"/>
    </reaction>
</comment>
<proteinExistence type="inferred from homology"/>
<gene>
    <name evidence="7 9" type="primary">pgl</name>
    <name evidence="9" type="ORF">NG653_14170</name>
</gene>
<evidence type="ECO:0000256" key="4">
    <source>
        <dbReference type="ARBA" id="ARBA00010662"/>
    </source>
</evidence>
<dbReference type="SUPFAM" id="SSF100950">
    <property type="entry name" value="NagB/RpiA/CoA transferase-like"/>
    <property type="match status" value="1"/>
</dbReference>
<dbReference type="CDD" id="cd01400">
    <property type="entry name" value="6PGL"/>
    <property type="match status" value="1"/>
</dbReference>
<dbReference type="InterPro" id="IPR037171">
    <property type="entry name" value="NagB/RpiA_transferase-like"/>
</dbReference>
<dbReference type="InterPro" id="IPR006148">
    <property type="entry name" value="Glc/Gal-6P_isomerase"/>
</dbReference>
<dbReference type="PANTHER" id="PTHR11054:SF0">
    <property type="entry name" value="6-PHOSPHOGLUCONOLACTONASE"/>
    <property type="match status" value="1"/>
</dbReference>
<feature type="domain" description="Glucosamine/galactosamine-6-phosphate isomerase" evidence="8">
    <location>
        <begin position="11"/>
        <end position="226"/>
    </location>
</feature>
<evidence type="ECO:0000256" key="7">
    <source>
        <dbReference type="RuleBase" id="RU365095"/>
    </source>
</evidence>
<evidence type="ECO:0000313" key="10">
    <source>
        <dbReference type="Proteomes" id="UP001206312"/>
    </source>
</evidence>
<dbReference type="EC" id="3.1.1.31" evidence="5 7"/>
<sequence length="237" mass="25910">MEIAVYDSKLEVARALSDRLVAWNREDGLKSLALSGGSTPKIWFDVLSESYRDTLPWEELSFYWGDERCVPPGHPDSNYGMTHKHLLRKVGVPEGQIYRIRGEAPPGQEAGRYGQVLRKTLPASGGWPVLDLVVLGLGEDGHTASIFPHEAHLWDAPDCCVVATHPGSGQHRISLTGGVINQATRVVFLVTGRNKAERVLEISRGLEGSEKYPASRVAPKSGKLLWLLDADAAALLP</sequence>
<dbReference type="InterPro" id="IPR039104">
    <property type="entry name" value="6PGL"/>
</dbReference>
<evidence type="ECO:0000313" key="9">
    <source>
        <dbReference type="EMBL" id="MCO5726006.1"/>
    </source>
</evidence>
<dbReference type="Gene3D" id="3.40.50.1360">
    <property type="match status" value="1"/>
</dbReference>
<keyword evidence="7 9" id="KW-0378">Hydrolase</keyword>
<comment type="function">
    <text evidence="2 7">Hydrolysis of 6-phosphogluconolactone to 6-phosphogluconate.</text>
</comment>
<evidence type="ECO:0000259" key="8">
    <source>
        <dbReference type="Pfam" id="PF01182"/>
    </source>
</evidence>
<name>A0ABT1B179_9FLAO</name>
<evidence type="ECO:0000256" key="1">
    <source>
        <dbReference type="ARBA" id="ARBA00000832"/>
    </source>
</evidence>